<proteinExistence type="predicted"/>
<organism evidence="1 2">
    <name type="scientific">Naganishia adeliensis</name>
    <dbReference type="NCBI Taxonomy" id="92952"/>
    <lineage>
        <taxon>Eukaryota</taxon>
        <taxon>Fungi</taxon>
        <taxon>Dikarya</taxon>
        <taxon>Basidiomycota</taxon>
        <taxon>Agaricomycotina</taxon>
        <taxon>Tremellomycetes</taxon>
        <taxon>Filobasidiales</taxon>
        <taxon>Filobasidiaceae</taxon>
        <taxon>Naganishia</taxon>
    </lineage>
</organism>
<dbReference type="Proteomes" id="UP001230649">
    <property type="component" value="Unassembled WGS sequence"/>
</dbReference>
<comment type="caution">
    <text evidence="1">The sequence shown here is derived from an EMBL/GenBank/DDBJ whole genome shotgun (WGS) entry which is preliminary data.</text>
</comment>
<protein>
    <submittedName>
        <fullName evidence="1">Uncharacterized protein</fullName>
    </submittedName>
</protein>
<evidence type="ECO:0000313" key="2">
    <source>
        <dbReference type="Proteomes" id="UP001230649"/>
    </source>
</evidence>
<reference evidence="1" key="1">
    <citation type="submission" date="2023-04" db="EMBL/GenBank/DDBJ databases">
        <title>Draft Genome sequencing of Naganishia species isolated from polar environments using Oxford Nanopore Technology.</title>
        <authorList>
            <person name="Leo P."/>
            <person name="Venkateswaran K."/>
        </authorList>
    </citation>
    <scope>NUCLEOTIDE SEQUENCE</scope>
    <source>
        <strain evidence="1">MNA-CCFEE 5262</strain>
    </source>
</reference>
<gene>
    <name evidence="1" type="ORF">QFC20_002241</name>
</gene>
<accession>A0ACC2WLW8</accession>
<name>A0ACC2WLW8_9TREE</name>
<evidence type="ECO:0000313" key="1">
    <source>
        <dbReference type="EMBL" id="KAJ9112453.1"/>
    </source>
</evidence>
<keyword evidence="2" id="KW-1185">Reference proteome</keyword>
<sequence length="225" mass="24506">MPEKGKEKDRSELSVTGKACACIPTIVQEGLNVDDVEDELSCPIVEAVAVPCGHIFCASCGSDWMTDHNDCPTCREVVDQTRNPSLVRVHLVDAMVSKWVAAKGKGWEGLTDWQERCSARNAKSTVAENLRKKAEAVQVRRVAPLPRAGPSRNAVPVVPERPALNRAPAQPAAYRPQAIPPVMIPPHLALPGYLRNVNAMIERAMHEDDNWDDGEILGMGFGLGL</sequence>
<dbReference type="EMBL" id="JASBWS010000015">
    <property type="protein sequence ID" value="KAJ9112453.1"/>
    <property type="molecule type" value="Genomic_DNA"/>
</dbReference>